<dbReference type="SUPFAM" id="SSF51338">
    <property type="entry name" value="Composite domain of metallo-dependent hydrolases"/>
    <property type="match status" value="1"/>
</dbReference>
<gene>
    <name evidence="3" type="ORF">A1OK_11825</name>
</gene>
<accession>A0A1E5C4C5</accession>
<dbReference type="EMBL" id="AJWN02000066">
    <property type="protein sequence ID" value="OEE60340.1"/>
    <property type="molecule type" value="Genomic_DNA"/>
</dbReference>
<evidence type="ECO:0000259" key="2">
    <source>
        <dbReference type="Pfam" id="PF07969"/>
    </source>
</evidence>
<sequence length="496" mass="53950">MRYDMLIAGATVIDGLDSEPFQADVAVIDDVIVAVGQLNASDADTVIDAKGLVLSPGFIDVHTHDDTNVIRMPECLPKISQGVTTTIVGNCGISASPAVLHNAPPDPMNLLGEQQDFQYPTFASYAAAVREAQPAVNVAALVGHTTLRNNVMDDLYRTATQDEIAVMRAQLTQALDDGALGLSTGLAYASAKSCDEAEVLSLSEALTQANAIYTTHMRTEFEGILDAMDEAFRVGQRAKVPVVISHLKCAGAGNWGRTTEVLEKMDYTRKSQDIGCDCYPYTASSSTLDLNQVTDEFPIFITWSKHHPTLAGRMLSDIADELNVSLMEAAKSLQPAGAVYHNMDAQDVERVLQYPLTMIGSDGLPNDPHPHPRLWGAFPRVLGYYSRDRGLFPLKTAIYKMTGLSAKRFNLARRGEIKVGHYADLVLFNPETVNDSASFQKPIQAATGIHTVWVNGKISYQQSIGVQGRHGRFLSRNDAKLPDDNADTHSVMETHS</sequence>
<dbReference type="Gene3D" id="3.20.20.140">
    <property type="entry name" value="Metal-dependent hydrolases"/>
    <property type="match status" value="1"/>
</dbReference>
<dbReference type="Gene3D" id="3.30.1490.130">
    <property type="entry name" value="D-aminoacylase. Domain 3"/>
    <property type="match status" value="1"/>
</dbReference>
<feature type="region of interest" description="Disordered" evidence="1">
    <location>
        <begin position="475"/>
        <end position="496"/>
    </location>
</feature>
<dbReference type="Pfam" id="PF07969">
    <property type="entry name" value="Amidohydro_3"/>
    <property type="match status" value="1"/>
</dbReference>
<dbReference type="AlphaFoldDB" id="A0A1E5C4C5"/>
<comment type="caution">
    <text evidence="3">The sequence shown here is derived from an EMBL/GenBank/DDBJ whole genome shotgun (WGS) entry which is preliminary data.</text>
</comment>
<dbReference type="RefSeq" id="WP_016958913.1">
    <property type="nucleotide sequence ID" value="NZ_AJWN02000066.1"/>
</dbReference>
<dbReference type="GO" id="GO:0005829">
    <property type="term" value="C:cytosol"/>
    <property type="evidence" value="ECO:0007669"/>
    <property type="project" value="TreeGrafter"/>
</dbReference>
<evidence type="ECO:0000313" key="3">
    <source>
        <dbReference type="EMBL" id="OEE60340.1"/>
    </source>
</evidence>
<evidence type="ECO:0000313" key="4">
    <source>
        <dbReference type="Proteomes" id="UP000095039"/>
    </source>
</evidence>
<name>A0A1E5C4C5_9GAMM</name>
<proteinExistence type="predicted"/>
<organism evidence="3 4">
    <name type="scientific">Enterovibrio norvegicus FF-454</name>
    <dbReference type="NCBI Taxonomy" id="1185651"/>
    <lineage>
        <taxon>Bacteria</taxon>
        <taxon>Pseudomonadati</taxon>
        <taxon>Pseudomonadota</taxon>
        <taxon>Gammaproteobacteria</taxon>
        <taxon>Vibrionales</taxon>
        <taxon>Vibrionaceae</taxon>
        <taxon>Enterovibrio</taxon>
    </lineage>
</organism>
<dbReference type="PANTHER" id="PTHR11647:SF1">
    <property type="entry name" value="COLLAPSIN RESPONSE MEDIATOR PROTEIN"/>
    <property type="match status" value="1"/>
</dbReference>
<dbReference type="InterPro" id="IPR050378">
    <property type="entry name" value="Metallo-dep_Hydrolases_sf"/>
</dbReference>
<dbReference type="Gene3D" id="2.30.40.10">
    <property type="entry name" value="Urease, subunit C, domain 1"/>
    <property type="match status" value="1"/>
</dbReference>
<dbReference type="InterPro" id="IPR032466">
    <property type="entry name" value="Metal_Hydrolase"/>
</dbReference>
<dbReference type="InterPro" id="IPR011059">
    <property type="entry name" value="Metal-dep_hydrolase_composite"/>
</dbReference>
<dbReference type="SUPFAM" id="SSF51556">
    <property type="entry name" value="Metallo-dependent hydrolases"/>
    <property type="match status" value="1"/>
</dbReference>
<dbReference type="CDD" id="cd01297">
    <property type="entry name" value="D-aminoacylase"/>
    <property type="match status" value="1"/>
</dbReference>
<dbReference type="InterPro" id="IPR023100">
    <property type="entry name" value="D-aminoacylase_insert_dom_sf"/>
</dbReference>
<protein>
    <submittedName>
        <fullName evidence="3">D-aminoacylase</fullName>
    </submittedName>
</protein>
<keyword evidence="4" id="KW-1185">Reference proteome</keyword>
<dbReference type="GO" id="GO:0016812">
    <property type="term" value="F:hydrolase activity, acting on carbon-nitrogen (but not peptide) bonds, in cyclic amides"/>
    <property type="evidence" value="ECO:0007669"/>
    <property type="project" value="TreeGrafter"/>
</dbReference>
<dbReference type="GO" id="GO:0016811">
    <property type="term" value="F:hydrolase activity, acting on carbon-nitrogen (but not peptide) bonds, in linear amides"/>
    <property type="evidence" value="ECO:0007669"/>
    <property type="project" value="InterPro"/>
</dbReference>
<dbReference type="PANTHER" id="PTHR11647">
    <property type="entry name" value="HYDRANTOINASE/DIHYDROPYRIMIDINASE FAMILY MEMBER"/>
    <property type="match status" value="1"/>
</dbReference>
<reference evidence="3 4" key="1">
    <citation type="journal article" date="2012" name="Science">
        <title>Ecological populations of bacteria act as socially cohesive units of antibiotic production and resistance.</title>
        <authorList>
            <person name="Cordero O.X."/>
            <person name="Wildschutte H."/>
            <person name="Kirkup B."/>
            <person name="Proehl S."/>
            <person name="Ngo L."/>
            <person name="Hussain F."/>
            <person name="Le Roux F."/>
            <person name="Mincer T."/>
            <person name="Polz M.F."/>
        </authorList>
    </citation>
    <scope>NUCLEOTIDE SEQUENCE [LARGE SCALE GENOMIC DNA]</scope>
    <source>
        <strain evidence="3 4">FF-454</strain>
    </source>
</reference>
<dbReference type="Proteomes" id="UP000095039">
    <property type="component" value="Unassembled WGS sequence"/>
</dbReference>
<dbReference type="InterPro" id="IPR013108">
    <property type="entry name" value="Amidohydro_3"/>
</dbReference>
<feature type="domain" description="Amidohydrolase 3" evidence="2">
    <location>
        <begin position="46"/>
        <end position="460"/>
    </location>
</feature>
<evidence type="ECO:0000256" key="1">
    <source>
        <dbReference type="SAM" id="MobiDB-lite"/>
    </source>
</evidence>